<sequence>MTGINDPLSDNPPLSSSRYGSIEYIHIGTSESSDQLISCKYEYCDILLCKPESIDDLYCSLACKNLDLKKISKEENVIDKTTKLSKTSKVDQKYLISKLENKPTSFPEAMDDDDYSDLKTLIEDKDVLKYMVEMQSKSAPKKLFDKPFSTEKNLFVVGQKLEGIDTQHEALFCEMTVSELLIDYTSLLTQLQLFSMSQFHMGNLLIQHDYILIYSMNFHNIYTQEYRISILNQVVQLDG</sequence>
<accession>A0A6G0U071</accession>
<keyword evidence="2" id="KW-1185">Reference proteome</keyword>
<comment type="caution">
    <text evidence="1">The sequence shown here is derived from an EMBL/GenBank/DDBJ whole genome shotgun (WGS) entry which is preliminary data.</text>
</comment>
<evidence type="ECO:0000313" key="2">
    <source>
        <dbReference type="Proteomes" id="UP000475862"/>
    </source>
</evidence>
<evidence type="ECO:0000313" key="1">
    <source>
        <dbReference type="EMBL" id="KAE9542333.1"/>
    </source>
</evidence>
<proteinExistence type="predicted"/>
<dbReference type="Gene3D" id="2.30.30.140">
    <property type="match status" value="1"/>
</dbReference>
<reference evidence="1 2" key="1">
    <citation type="submission" date="2019-08" db="EMBL/GenBank/DDBJ databases">
        <title>The genome of the soybean aphid Biotype 1, its phylome, world population structure and adaptation to the North American continent.</title>
        <authorList>
            <person name="Giordano R."/>
            <person name="Donthu R.K."/>
            <person name="Hernandez A.G."/>
            <person name="Wright C.L."/>
            <person name="Zimin A.V."/>
        </authorList>
    </citation>
    <scope>NUCLEOTIDE SEQUENCE [LARGE SCALE GENOMIC DNA]</scope>
    <source>
        <tissue evidence="1">Whole aphids</tissue>
    </source>
</reference>
<dbReference type="AlphaFoldDB" id="A0A6G0U071"/>
<dbReference type="Proteomes" id="UP000475862">
    <property type="component" value="Unassembled WGS sequence"/>
</dbReference>
<organism evidence="1 2">
    <name type="scientific">Aphis glycines</name>
    <name type="common">Soybean aphid</name>
    <dbReference type="NCBI Taxonomy" id="307491"/>
    <lineage>
        <taxon>Eukaryota</taxon>
        <taxon>Metazoa</taxon>
        <taxon>Ecdysozoa</taxon>
        <taxon>Arthropoda</taxon>
        <taxon>Hexapoda</taxon>
        <taxon>Insecta</taxon>
        <taxon>Pterygota</taxon>
        <taxon>Neoptera</taxon>
        <taxon>Paraneoptera</taxon>
        <taxon>Hemiptera</taxon>
        <taxon>Sternorrhyncha</taxon>
        <taxon>Aphidomorpha</taxon>
        <taxon>Aphidoidea</taxon>
        <taxon>Aphididae</taxon>
        <taxon>Aphidini</taxon>
        <taxon>Aphis</taxon>
        <taxon>Aphis</taxon>
    </lineage>
</organism>
<dbReference type="SUPFAM" id="SSF63748">
    <property type="entry name" value="Tudor/PWWP/MBT"/>
    <property type="match status" value="1"/>
</dbReference>
<protein>
    <submittedName>
        <fullName evidence="1">Uncharacterized protein</fullName>
    </submittedName>
</protein>
<name>A0A6G0U071_APHGL</name>
<gene>
    <name evidence="1" type="ORF">AGLY_003460</name>
</gene>
<dbReference type="EMBL" id="VYZN01000011">
    <property type="protein sequence ID" value="KAE9542333.1"/>
    <property type="molecule type" value="Genomic_DNA"/>
</dbReference>